<dbReference type="SMART" id="SM01083">
    <property type="entry name" value="Cir_N"/>
    <property type="match status" value="1"/>
</dbReference>
<dbReference type="PANTHER" id="PTHR16196:SF0">
    <property type="entry name" value="PRE-MRNA-SPLICING FACTOR CWC25 HOMOLOG"/>
    <property type="match status" value="1"/>
</dbReference>
<keyword evidence="3" id="KW-0507">mRNA processing</keyword>
<evidence type="ECO:0000259" key="9">
    <source>
        <dbReference type="SMART" id="SM01083"/>
    </source>
</evidence>
<name>A0A9W8GBU9_9FUNG</name>
<dbReference type="Pfam" id="PF12542">
    <property type="entry name" value="CWC25"/>
    <property type="match status" value="1"/>
</dbReference>
<organism evidence="10 11">
    <name type="scientific">Coemansia spiralis</name>
    <dbReference type="NCBI Taxonomy" id="417178"/>
    <lineage>
        <taxon>Eukaryota</taxon>
        <taxon>Fungi</taxon>
        <taxon>Fungi incertae sedis</taxon>
        <taxon>Zoopagomycota</taxon>
        <taxon>Kickxellomycotina</taxon>
        <taxon>Kickxellomycetes</taxon>
        <taxon>Kickxellales</taxon>
        <taxon>Kickxellaceae</taxon>
        <taxon>Coemansia</taxon>
    </lineage>
</organism>
<dbReference type="InterPro" id="IPR019339">
    <property type="entry name" value="CIR_N_dom"/>
</dbReference>
<evidence type="ECO:0000256" key="2">
    <source>
        <dbReference type="ARBA" id="ARBA00006695"/>
    </source>
</evidence>
<reference evidence="10" key="1">
    <citation type="submission" date="2022-07" db="EMBL/GenBank/DDBJ databases">
        <title>Phylogenomic reconstructions and comparative analyses of Kickxellomycotina fungi.</title>
        <authorList>
            <person name="Reynolds N.K."/>
            <person name="Stajich J.E."/>
            <person name="Barry K."/>
            <person name="Grigoriev I.V."/>
            <person name="Crous P."/>
            <person name="Smith M.E."/>
        </authorList>
    </citation>
    <scope>NUCLEOTIDE SEQUENCE</scope>
    <source>
        <strain evidence="10">NRRL 3115</strain>
    </source>
</reference>
<dbReference type="AlphaFoldDB" id="A0A9W8GBU9"/>
<dbReference type="Pfam" id="PF10197">
    <property type="entry name" value="Cir_N"/>
    <property type="match status" value="1"/>
</dbReference>
<dbReference type="InterPro" id="IPR022209">
    <property type="entry name" value="CWC25"/>
</dbReference>
<evidence type="ECO:0000256" key="4">
    <source>
        <dbReference type="ARBA" id="ARBA00022728"/>
    </source>
</evidence>
<sequence length="265" mass="31323">MGSGDLNMKKSWHPQTLANQRRVAEEKRKAEEEAKRIAKMQKELREERQREEMDRLNASVTQKPINKLDWMYNAPSAGAPQSTDDFEAYLLGKRDASELLNDKGAADANKQIKKPEEKWKDGLFSFSNHNANSDRDTMAKAMEDPLMDIKRREQAAIQAMLNNPLQRKQLGLDGDGRQDKEKKRKKHSRHDRRDKDEQDEKRSHRHKHRHGHRHHSRNDRSQNSNSRAEIVPRKDDDYRRNRRSREDRERRSVSPKRSKPNSRRP</sequence>
<proteinExistence type="inferred from homology"/>
<dbReference type="GO" id="GO:0005684">
    <property type="term" value="C:U2-type spliceosomal complex"/>
    <property type="evidence" value="ECO:0007669"/>
    <property type="project" value="TreeGrafter"/>
</dbReference>
<evidence type="ECO:0000313" key="10">
    <source>
        <dbReference type="EMBL" id="KAJ2680449.1"/>
    </source>
</evidence>
<comment type="caution">
    <text evidence="10">The sequence shown here is derived from an EMBL/GenBank/DDBJ whole genome shotgun (WGS) entry which is preliminary data.</text>
</comment>
<dbReference type="EMBL" id="JANBTW010000005">
    <property type="protein sequence ID" value="KAJ2680449.1"/>
    <property type="molecule type" value="Genomic_DNA"/>
</dbReference>
<keyword evidence="5" id="KW-0175">Coiled coil</keyword>
<feature type="compositionally biased region" description="Basic and acidic residues" evidence="8">
    <location>
        <begin position="22"/>
        <end position="36"/>
    </location>
</feature>
<dbReference type="InterPro" id="IPR051376">
    <property type="entry name" value="CWC25_splicing_factor"/>
</dbReference>
<feature type="compositionally biased region" description="Basic residues" evidence="8">
    <location>
        <begin position="253"/>
        <end position="265"/>
    </location>
</feature>
<dbReference type="Proteomes" id="UP001151518">
    <property type="component" value="Unassembled WGS sequence"/>
</dbReference>
<evidence type="ECO:0000256" key="8">
    <source>
        <dbReference type="SAM" id="MobiDB-lite"/>
    </source>
</evidence>
<keyword evidence="7" id="KW-0539">Nucleus</keyword>
<evidence type="ECO:0000256" key="1">
    <source>
        <dbReference type="ARBA" id="ARBA00004123"/>
    </source>
</evidence>
<feature type="domain" description="CBF1-interacting co-repressor CIR N-terminal" evidence="9">
    <location>
        <begin position="11"/>
        <end position="47"/>
    </location>
</feature>
<evidence type="ECO:0000256" key="3">
    <source>
        <dbReference type="ARBA" id="ARBA00022664"/>
    </source>
</evidence>
<keyword evidence="6" id="KW-0508">mRNA splicing</keyword>
<evidence type="ECO:0000313" key="11">
    <source>
        <dbReference type="Proteomes" id="UP001151518"/>
    </source>
</evidence>
<feature type="compositionally biased region" description="Basic and acidic residues" evidence="8">
    <location>
        <begin position="191"/>
        <end position="202"/>
    </location>
</feature>
<comment type="similarity">
    <text evidence="2">Belongs to the CWC25 family.</text>
</comment>
<feature type="compositionally biased region" description="Basic and acidic residues" evidence="8">
    <location>
        <begin position="230"/>
        <end position="252"/>
    </location>
</feature>
<gene>
    <name evidence="10" type="primary">CWC25</name>
    <name evidence="10" type="ORF">GGI25_000741</name>
</gene>
<feature type="region of interest" description="Disordered" evidence="8">
    <location>
        <begin position="154"/>
        <end position="265"/>
    </location>
</feature>
<evidence type="ECO:0000256" key="5">
    <source>
        <dbReference type="ARBA" id="ARBA00023054"/>
    </source>
</evidence>
<feature type="region of interest" description="Disordered" evidence="8">
    <location>
        <begin position="1"/>
        <end position="36"/>
    </location>
</feature>
<accession>A0A9W8GBU9</accession>
<feature type="compositionally biased region" description="Basic residues" evidence="8">
    <location>
        <begin position="203"/>
        <end position="217"/>
    </location>
</feature>
<dbReference type="OrthoDB" id="21123at2759"/>
<evidence type="ECO:0000256" key="7">
    <source>
        <dbReference type="ARBA" id="ARBA00023242"/>
    </source>
</evidence>
<comment type="subcellular location">
    <subcellularLocation>
        <location evidence="1">Nucleus</location>
    </subcellularLocation>
</comment>
<protein>
    <submittedName>
        <fullName evidence="10">RNA-splicing factor</fullName>
    </submittedName>
</protein>
<evidence type="ECO:0000256" key="6">
    <source>
        <dbReference type="ARBA" id="ARBA00023187"/>
    </source>
</evidence>
<dbReference type="PANTHER" id="PTHR16196">
    <property type="entry name" value="CELL CYCLE CONTROL PROTEIN CWF25"/>
    <property type="match status" value="1"/>
</dbReference>
<dbReference type="GO" id="GO:0000398">
    <property type="term" value="P:mRNA splicing, via spliceosome"/>
    <property type="evidence" value="ECO:0007669"/>
    <property type="project" value="TreeGrafter"/>
</dbReference>
<keyword evidence="4" id="KW-0747">Spliceosome</keyword>